<dbReference type="InterPro" id="IPR050397">
    <property type="entry name" value="Env_Response_Regulators"/>
</dbReference>
<dbReference type="PANTHER" id="PTHR24567">
    <property type="entry name" value="CRP FAMILY TRANSCRIPTIONAL REGULATORY PROTEIN"/>
    <property type="match status" value="1"/>
</dbReference>
<dbReference type="SUPFAM" id="SSF51206">
    <property type="entry name" value="cAMP-binding domain-like"/>
    <property type="match status" value="1"/>
</dbReference>
<dbReference type="InterPro" id="IPR014710">
    <property type="entry name" value="RmlC-like_jellyroll"/>
</dbReference>
<evidence type="ECO:0000256" key="1">
    <source>
        <dbReference type="ARBA" id="ARBA00023159"/>
    </source>
</evidence>
<dbReference type="GO" id="GO:0005829">
    <property type="term" value="C:cytosol"/>
    <property type="evidence" value="ECO:0007669"/>
    <property type="project" value="TreeGrafter"/>
</dbReference>
<evidence type="ECO:0000313" key="4">
    <source>
        <dbReference type="Proteomes" id="UP000219252"/>
    </source>
</evidence>
<dbReference type="InterPro" id="IPR000595">
    <property type="entry name" value="cNMP-bd_dom"/>
</dbReference>
<dbReference type="Gene3D" id="2.60.120.10">
    <property type="entry name" value="Jelly Rolls"/>
    <property type="match status" value="1"/>
</dbReference>
<dbReference type="InterPro" id="IPR036390">
    <property type="entry name" value="WH_DNA-bd_sf"/>
</dbReference>
<proteinExistence type="predicted"/>
<dbReference type="Proteomes" id="UP000219252">
    <property type="component" value="Unassembled WGS sequence"/>
</dbReference>
<dbReference type="EMBL" id="OBQC01000013">
    <property type="protein sequence ID" value="SOC42622.1"/>
    <property type="molecule type" value="Genomic_DNA"/>
</dbReference>
<evidence type="ECO:0000259" key="2">
    <source>
        <dbReference type="PROSITE" id="PS50042"/>
    </source>
</evidence>
<feature type="domain" description="Cyclic nucleotide-binding" evidence="2">
    <location>
        <begin position="28"/>
        <end position="103"/>
    </location>
</feature>
<dbReference type="RefSeq" id="WP_170949515.1">
    <property type="nucleotide sequence ID" value="NZ_OBQC01000013.1"/>
</dbReference>
<dbReference type="GO" id="GO:0003700">
    <property type="term" value="F:DNA-binding transcription factor activity"/>
    <property type="evidence" value="ECO:0007669"/>
    <property type="project" value="TreeGrafter"/>
</dbReference>
<dbReference type="AlphaFoldDB" id="A0A285ULC9"/>
<dbReference type="SUPFAM" id="SSF46785">
    <property type="entry name" value="Winged helix' DNA-binding domain"/>
    <property type="match status" value="1"/>
</dbReference>
<keyword evidence="1" id="KW-0010">Activator</keyword>
<dbReference type="CDD" id="cd00038">
    <property type="entry name" value="CAP_ED"/>
    <property type="match status" value="1"/>
</dbReference>
<dbReference type="Pfam" id="PF00027">
    <property type="entry name" value="cNMP_binding"/>
    <property type="match status" value="1"/>
</dbReference>
<dbReference type="PROSITE" id="PS50042">
    <property type="entry name" value="CNMP_BINDING_3"/>
    <property type="match status" value="1"/>
</dbReference>
<accession>A0A285ULC9</accession>
<keyword evidence="4" id="KW-1185">Reference proteome</keyword>
<organism evidence="3 4">
    <name type="scientific">Ureibacillus acetophenoni</name>
    <dbReference type="NCBI Taxonomy" id="614649"/>
    <lineage>
        <taxon>Bacteria</taxon>
        <taxon>Bacillati</taxon>
        <taxon>Bacillota</taxon>
        <taxon>Bacilli</taxon>
        <taxon>Bacillales</taxon>
        <taxon>Caryophanaceae</taxon>
        <taxon>Ureibacillus</taxon>
    </lineage>
</organism>
<reference evidence="4" key="1">
    <citation type="submission" date="2017-08" db="EMBL/GenBank/DDBJ databases">
        <authorList>
            <person name="Varghese N."/>
            <person name="Submissions S."/>
        </authorList>
    </citation>
    <scope>NUCLEOTIDE SEQUENCE [LARGE SCALE GENOMIC DNA]</scope>
    <source>
        <strain evidence="4">JC23</strain>
    </source>
</reference>
<sequence>MNILKDANAITKYKEQLSKKYKIPTEFLEWRSFFPGECIYEQGFPLPFVSFLVKGKVKIYSTSEEGKRLIVTFNNPLELFGDIELVQKVDTLHTIEAVTPVHIGILPIKRANTLREDISFNEMLLQSISRKFLTKSMTLSFHLLHEAEVRFASFLASITHDEHCRFMNPLIPKSELKTIAEFIGITVRHQNRCIQSFEEKEIVRRIPGFLEIIDSKQLLKYAKQNIYEMQ</sequence>
<name>A0A285ULC9_9BACL</name>
<gene>
    <name evidence="3" type="ORF">SAMN05877842_11364</name>
</gene>
<dbReference type="PANTHER" id="PTHR24567:SF26">
    <property type="entry name" value="REGULATORY PROTEIN YEIL"/>
    <property type="match status" value="1"/>
</dbReference>
<evidence type="ECO:0000313" key="3">
    <source>
        <dbReference type="EMBL" id="SOC42622.1"/>
    </source>
</evidence>
<protein>
    <submittedName>
        <fullName evidence="3">CRP-like cAMP-binding protein</fullName>
    </submittedName>
</protein>
<dbReference type="InterPro" id="IPR018490">
    <property type="entry name" value="cNMP-bd_dom_sf"/>
</dbReference>